<organism evidence="7 8">
    <name type="scientific">Ruminiclostridium papyrosolvens C7</name>
    <dbReference type="NCBI Taxonomy" id="1330534"/>
    <lineage>
        <taxon>Bacteria</taxon>
        <taxon>Bacillati</taxon>
        <taxon>Bacillota</taxon>
        <taxon>Clostridia</taxon>
        <taxon>Eubacteriales</taxon>
        <taxon>Oscillospiraceae</taxon>
        <taxon>Ruminiclostridium</taxon>
    </lineage>
</organism>
<dbReference type="PANTHER" id="PTHR33545">
    <property type="entry name" value="UPF0750 MEMBRANE PROTEIN YITT-RELATED"/>
    <property type="match status" value="1"/>
</dbReference>
<proteinExistence type="predicted"/>
<feature type="transmembrane region" description="Helical" evidence="6">
    <location>
        <begin position="39"/>
        <end position="69"/>
    </location>
</feature>
<dbReference type="OrthoDB" id="3180973at2"/>
<dbReference type="RefSeq" id="WP_020815142.1">
    <property type="nucleotide sequence ID" value="NZ_ATAY01000025.1"/>
</dbReference>
<keyword evidence="5 6" id="KW-0472">Membrane</keyword>
<dbReference type="STRING" id="1330534.L323_07940"/>
<keyword evidence="3 6" id="KW-0812">Transmembrane</keyword>
<feature type="transmembrane region" description="Helical" evidence="6">
    <location>
        <begin position="81"/>
        <end position="102"/>
    </location>
</feature>
<dbReference type="InterPro" id="IPR003740">
    <property type="entry name" value="YitT"/>
</dbReference>
<feature type="transmembrane region" description="Helical" evidence="6">
    <location>
        <begin position="12"/>
        <end position="33"/>
    </location>
</feature>
<evidence type="ECO:0000256" key="6">
    <source>
        <dbReference type="SAM" id="Phobius"/>
    </source>
</evidence>
<keyword evidence="2" id="KW-1003">Cell membrane</keyword>
<comment type="subcellular location">
    <subcellularLocation>
        <location evidence="1">Cell membrane</location>
        <topology evidence="1">Multi-pass membrane protein</topology>
    </subcellularLocation>
</comment>
<evidence type="ECO:0000256" key="1">
    <source>
        <dbReference type="ARBA" id="ARBA00004651"/>
    </source>
</evidence>
<dbReference type="InterPro" id="IPR051461">
    <property type="entry name" value="UPF0750_membrane"/>
</dbReference>
<protein>
    <submittedName>
        <fullName evidence="7">Membrane protein</fullName>
    </submittedName>
</protein>
<accession>U4R2I0</accession>
<evidence type="ECO:0000256" key="2">
    <source>
        <dbReference type="ARBA" id="ARBA00022475"/>
    </source>
</evidence>
<gene>
    <name evidence="7" type="ORF">L323_07940</name>
</gene>
<dbReference type="GO" id="GO:0005886">
    <property type="term" value="C:plasma membrane"/>
    <property type="evidence" value="ECO:0007669"/>
    <property type="project" value="UniProtKB-SubCell"/>
</dbReference>
<keyword evidence="4 6" id="KW-1133">Transmembrane helix</keyword>
<evidence type="ECO:0000256" key="5">
    <source>
        <dbReference type="ARBA" id="ARBA00023136"/>
    </source>
</evidence>
<name>U4R2I0_9FIRM</name>
<dbReference type="PATRIC" id="fig|1330534.3.peg.1587"/>
<sequence>MNEKKYSITKKVVNYLFIFLGALLTAVGVEIFFSSHNLIAGGIIGTAVMISYIMEIPIGAIIVLLNFPFVIFGYRHKGKKFLLPTILAAASMIFWLSVFRSVQMEQQYILQSTIFGGIFLGMGLGLILRFGALVDGFKCRRKYYEMNGINSFGTIYIAVNLLIVSLSGLVFGWEQAIYSLIAYFIVFKSIDVTFDLLKRDSVVAGSEQNVR</sequence>
<feature type="transmembrane region" description="Helical" evidence="6">
    <location>
        <begin position="149"/>
        <end position="171"/>
    </location>
</feature>
<dbReference type="Proteomes" id="UP000016860">
    <property type="component" value="Unassembled WGS sequence"/>
</dbReference>
<evidence type="ECO:0000313" key="7">
    <source>
        <dbReference type="EMBL" id="EPR12594.1"/>
    </source>
</evidence>
<comment type="caution">
    <text evidence="7">The sequence shown here is derived from an EMBL/GenBank/DDBJ whole genome shotgun (WGS) entry which is preliminary data.</text>
</comment>
<reference evidence="7 8" key="1">
    <citation type="journal article" date="2013" name="Genome Announc.">
        <title>Draft Genome Sequence of the Cellulolytic Bacterium Clostridium papyrosolvens C7 (ATCC 700395).</title>
        <authorList>
            <person name="Zepeda V."/>
            <person name="Dassa B."/>
            <person name="Borovok I."/>
            <person name="Lamed R."/>
            <person name="Bayer E.A."/>
            <person name="Cate J.H."/>
        </authorList>
    </citation>
    <scope>NUCLEOTIDE SEQUENCE [LARGE SCALE GENOMIC DNA]</scope>
    <source>
        <strain evidence="7 8">C7</strain>
    </source>
</reference>
<dbReference type="EMBL" id="ATAY01000025">
    <property type="protein sequence ID" value="EPR12594.1"/>
    <property type="molecule type" value="Genomic_DNA"/>
</dbReference>
<dbReference type="AlphaFoldDB" id="U4R2I0"/>
<feature type="transmembrane region" description="Helical" evidence="6">
    <location>
        <begin position="108"/>
        <end position="128"/>
    </location>
</feature>
<evidence type="ECO:0000256" key="3">
    <source>
        <dbReference type="ARBA" id="ARBA00022692"/>
    </source>
</evidence>
<dbReference type="Pfam" id="PF02588">
    <property type="entry name" value="YitT_membrane"/>
    <property type="match status" value="1"/>
</dbReference>
<evidence type="ECO:0000313" key="8">
    <source>
        <dbReference type="Proteomes" id="UP000016860"/>
    </source>
</evidence>
<evidence type="ECO:0000256" key="4">
    <source>
        <dbReference type="ARBA" id="ARBA00022989"/>
    </source>
</evidence>
<dbReference type="PANTHER" id="PTHR33545:SF3">
    <property type="entry name" value="UPF0750 MEMBRANE PROTEIN YQFU"/>
    <property type="match status" value="1"/>
</dbReference>